<organism evidence="1 2">
    <name type="scientific">Bacillus phage Flapjack</name>
    <dbReference type="NCBI Taxonomy" id="1983465"/>
    <lineage>
        <taxon>Viruses</taxon>
        <taxon>Duplodnaviria</taxon>
        <taxon>Heunggongvirae</taxon>
        <taxon>Uroviricota</taxon>
        <taxon>Caudoviricetes</taxon>
        <taxon>Herelleviridae</taxon>
        <taxon>Bastillevirinae</taxon>
        <taxon>Bequatrovirus</taxon>
        <taxon>Bequatrovirus spock</taxon>
    </lineage>
</organism>
<evidence type="ECO:0000313" key="1">
    <source>
        <dbReference type="EMBL" id="ARQ95120.1"/>
    </source>
</evidence>
<evidence type="ECO:0000313" key="2">
    <source>
        <dbReference type="Proteomes" id="UP000222741"/>
    </source>
</evidence>
<reference evidence="2" key="1">
    <citation type="submission" date="2017-04" db="EMBL/GenBank/DDBJ databases">
        <authorList>
            <person name="Abille Z."/>
            <person name="Afsharjavan R."/>
            <person name="Alms C.E."/>
            <person name="Anil A."/>
            <person name="Azuma E.A."/>
            <person name="Boateng D."/>
            <person name="Bowden K.V."/>
            <person name="Bui Q."/>
            <person name="Callaghan K.D."/>
            <person name="Canova P.N."/>
            <person name="Carter A.-G.V."/>
            <person name="Carty B."/>
            <person name="Choudhary A."/>
            <person name="Chugh K."/>
            <person name="Clark C.B."/>
            <person name="Clark J."/>
            <person name="Cortez R."/>
            <person name="Dalwadi R.M."/>
            <person name="Daou G."/>
            <person name="Das M."/>
            <person name="Dasari S."/>
            <person name="Davis E.H."/>
            <person name="Defreitas N."/>
            <person name="Demirji J."/>
            <person name="Endres C."/>
            <person name="Fakhar S."/>
            <person name="Feeley N."/>
            <person name="Flores D.C."/>
            <person name="Fowler A.R."/>
            <person name="George T."/>
            <person name="Greis H.L."/>
            <person name="Groleau D.L."/>
            <person name="Gulati J.K."/>
            <person name="Guzman W."/>
            <person name="Hallworth A.N."/>
            <person name="Hariri A."/>
            <person name="Haya V.N."/>
            <person name="Hoffman A.K."/>
            <person name="Horne B."/>
            <person name="Howard T."/>
            <person name="Iglesia A.J."/>
            <person name="Ijezie O.D."/>
            <person name="Incognito N.A."/>
            <person name="Inen J.A."/>
            <person name="Jaiswal A."/>
            <person name="Jezek R.A."/>
            <person name="Kawa A.C."/>
            <person name="Khan F."/>
            <person name="Khin A.C."/>
            <person name="Knapo J."/>
            <person name="Kong A.S."/>
            <person name="Le B.Q."/>
            <person name="Le Q.M."/>
            <person name="Le T.-H.M."/>
            <person name="Lee M."/>
            <person name="Lockwood J.L."/>
            <person name="Loto-Rojas G.S."/>
            <person name="Mantzavinos A."/>
            <person name="Martinez D.R."/>
            <person name="Meadows A.R."/>
            <person name="Mehr S."/>
            <person name="Mellon M.N."/>
            <person name="Memon S."/>
            <person name="Miller B."/>
            <person name="Min S."/>
            <person name="Mitchell L.M."/>
            <person name="Mohamed I.R."/>
            <person name="Mohammed F.O."/>
            <person name="More S."/>
            <person name="Muntaha S."/>
            <person name="Nadeem I."/>
            <person name="Ndjeumen-Njinguet A.S."/>
            <person name="Ng P."/>
            <person name="Ngu V.E."/>
            <person name="Nguyen B.N."/>
            <person name="OHern C.T."/>
            <person name="Oboh U.S."/>
            <person name="Pagano C.W."/>
            <person name="Panakal P.R."/>
            <person name="Park D.A."/>
            <person name="Parsana D."/>
            <person name="Patel P."/>
            <person name="Patel V.S."/>
            <person name="Patwardhan V.M."/>
            <person name="Pawar S.D."/>
            <person name="Payne V.R."/>
            <person name="Petricel I.M."/>
            <person name="Phillips C."/>
            <person name="Puglisi K.M."/>
            <person name="Ramaprasad G."/>
            <person name="Raza A.S."/>
            <person name="Rivera-Oven A.G."/>
            <person name="Robins E."/>
            <person name="Roeun D.C."/>
            <person name="Rostovtseva N."/>
            <person name="Sadat M."/>
            <person name="Seas A."/>
            <person name="So E.J."/>
            <person name="Sogbesan C."/>
            <person name="Strumsky L.A."/>
            <person name="Sun J.L."/>
            <person name="Sutherland H.J."/>
            <person name="Tchakounte I."/>
            <person name="Tewell J.R."/>
            <person name="Thapa D.J."/>
            <person name="Tkach Y."/>
            <person name="Tran C.D."/>
            <person name="Tran V."/>
            <person name="Vithayathil T."/>
            <person name="Vivekanandan A."/>
            <person name="Wang S.R."/>
            <person name="White E."/>
            <person name="Yang A.L."/>
            <person name="Ye D.T."/>
            <person name="Yirenkyi M."/>
            <person name="Zarb J.S."/>
            <person name="Zhang S."/>
            <person name="Zhou M.T."/>
            <person name="Cao A."/>
            <person name="Nguyen K.M."/>
            <person name="Patel K."/>
            <person name="Patel P."/>
            <person name="Pennington E."/>
            <person name="Sendze O."/>
            <person name="Zahangir S."/>
            <person name="Correa-Mendez M."/>
            <person name="Fabian M.F."/>
            <person name="Liu S."/>
            <person name="Jethmalani Y."/>
            <person name="Nunn R."/>
            <person name="Prakash A."/>
            <person name="Louise T."/>
            <person name="Russell D.A."/>
            <person name="Hatfull G.F."/>
            <person name="Erill I."/>
            <person name="Caruso S.M."/>
        </authorList>
    </citation>
    <scope>NUCLEOTIDE SEQUENCE [LARGE SCALE GENOMIC DNA]</scope>
</reference>
<dbReference type="EMBL" id="KY888882">
    <property type="protein sequence ID" value="ARQ95120.1"/>
    <property type="molecule type" value="Genomic_DNA"/>
</dbReference>
<protein>
    <submittedName>
        <fullName evidence="1">Uncharacterized protein</fullName>
    </submittedName>
</protein>
<sequence>MRVERKIYEVNYTTKDCPMLTRTLPNLYTEKWEAEYEADKLKQRLGDTYAVVKVVPRNLVSNEYNVEYITGGRWA</sequence>
<dbReference type="Proteomes" id="UP000222741">
    <property type="component" value="Segment"/>
</dbReference>
<accession>A0A1X9SGH3</accession>
<proteinExistence type="predicted"/>
<gene>
    <name evidence="1" type="ORF">FLAPJACK_194</name>
</gene>
<name>A0A1X9SGH3_9CAUD</name>